<proteinExistence type="predicted"/>
<name>A0A9Q0J5T3_9ROSI</name>
<evidence type="ECO:0000313" key="1">
    <source>
        <dbReference type="EMBL" id="KAJ4829439.1"/>
    </source>
</evidence>
<dbReference type="EMBL" id="JAKUCV010005901">
    <property type="protein sequence ID" value="KAJ4829439.1"/>
    <property type="molecule type" value="Genomic_DNA"/>
</dbReference>
<keyword evidence="2" id="KW-1185">Reference proteome</keyword>
<reference evidence="1" key="1">
    <citation type="submission" date="2022-02" db="EMBL/GenBank/DDBJ databases">
        <authorList>
            <person name="Henning P.M."/>
            <person name="McCubbin A.G."/>
            <person name="Shore J.S."/>
        </authorList>
    </citation>
    <scope>NUCLEOTIDE SEQUENCE</scope>
    <source>
        <strain evidence="1">F60SS</strain>
        <tissue evidence="1">Leaves</tissue>
    </source>
</reference>
<gene>
    <name evidence="1" type="ORF">Tsubulata_006634</name>
</gene>
<evidence type="ECO:0000313" key="2">
    <source>
        <dbReference type="Proteomes" id="UP001141552"/>
    </source>
</evidence>
<comment type="caution">
    <text evidence="1">The sequence shown here is derived from an EMBL/GenBank/DDBJ whole genome shotgun (WGS) entry which is preliminary data.</text>
</comment>
<accession>A0A9Q0J5T3</accession>
<organism evidence="1 2">
    <name type="scientific">Turnera subulata</name>
    <dbReference type="NCBI Taxonomy" id="218843"/>
    <lineage>
        <taxon>Eukaryota</taxon>
        <taxon>Viridiplantae</taxon>
        <taxon>Streptophyta</taxon>
        <taxon>Embryophyta</taxon>
        <taxon>Tracheophyta</taxon>
        <taxon>Spermatophyta</taxon>
        <taxon>Magnoliopsida</taxon>
        <taxon>eudicotyledons</taxon>
        <taxon>Gunneridae</taxon>
        <taxon>Pentapetalae</taxon>
        <taxon>rosids</taxon>
        <taxon>fabids</taxon>
        <taxon>Malpighiales</taxon>
        <taxon>Passifloraceae</taxon>
        <taxon>Turnera</taxon>
    </lineage>
</organism>
<reference evidence="1" key="2">
    <citation type="journal article" date="2023" name="Plants (Basel)">
        <title>Annotation of the Turnera subulata (Passifloraceae) Draft Genome Reveals the S-Locus Evolved after the Divergence of Turneroideae from Passifloroideae in a Stepwise Manner.</title>
        <authorList>
            <person name="Henning P.M."/>
            <person name="Roalson E.H."/>
            <person name="Mir W."/>
            <person name="McCubbin A.G."/>
            <person name="Shore J.S."/>
        </authorList>
    </citation>
    <scope>NUCLEOTIDE SEQUENCE</scope>
    <source>
        <strain evidence="1">F60SS</strain>
    </source>
</reference>
<protein>
    <submittedName>
        <fullName evidence="1">Uncharacterized protein</fullName>
    </submittedName>
</protein>
<dbReference type="Proteomes" id="UP001141552">
    <property type="component" value="Unassembled WGS sequence"/>
</dbReference>
<sequence length="81" mass="8788">MIKIMTECYMMVHGLSLITSLLCGSGSHALIRMKQPSIGQSCGCKSQSFIVNTMIIQFSFGSLSELAVRSKLTRSLFGPQG</sequence>
<dbReference type="AlphaFoldDB" id="A0A9Q0J5T3"/>